<keyword evidence="2" id="KW-1185">Reference proteome</keyword>
<reference evidence="1" key="1">
    <citation type="submission" date="2023-03" db="EMBL/GenBank/DDBJ databases">
        <title>Massive genome expansion in bonnet fungi (Mycena s.s.) driven by repeated elements and novel gene families across ecological guilds.</title>
        <authorList>
            <consortium name="Lawrence Berkeley National Laboratory"/>
            <person name="Harder C.B."/>
            <person name="Miyauchi S."/>
            <person name="Viragh M."/>
            <person name="Kuo A."/>
            <person name="Thoen E."/>
            <person name="Andreopoulos B."/>
            <person name="Lu D."/>
            <person name="Skrede I."/>
            <person name="Drula E."/>
            <person name="Henrissat B."/>
            <person name="Morin E."/>
            <person name="Kohler A."/>
            <person name="Barry K."/>
            <person name="LaButti K."/>
            <person name="Morin E."/>
            <person name="Salamov A."/>
            <person name="Lipzen A."/>
            <person name="Mereny Z."/>
            <person name="Hegedus B."/>
            <person name="Baldrian P."/>
            <person name="Stursova M."/>
            <person name="Weitz H."/>
            <person name="Taylor A."/>
            <person name="Grigoriev I.V."/>
            <person name="Nagy L.G."/>
            <person name="Martin F."/>
            <person name="Kauserud H."/>
        </authorList>
    </citation>
    <scope>NUCLEOTIDE SEQUENCE</scope>
    <source>
        <strain evidence="1">CBHHK002</strain>
    </source>
</reference>
<organism evidence="1 2">
    <name type="scientific">Mycena albidolilacea</name>
    <dbReference type="NCBI Taxonomy" id="1033008"/>
    <lineage>
        <taxon>Eukaryota</taxon>
        <taxon>Fungi</taxon>
        <taxon>Dikarya</taxon>
        <taxon>Basidiomycota</taxon>
        <taxon>Agaricomycotina</taxon>
        <taxon>Agaricomycetes</taxon>
        <taxon>Agaricomycetidae</taxon>
        <taxon>Agaricales</taxon>
        <taxon>Marasmiineae</taxon>
        <taxon>Mycenaceae</taxon>
        <taxon>Mycena</taxon>
    </lineage>
</organism>
<dbReference type="EMBL" id="JARIHO010000071">
    <property type="protein sequence ID" value="KAJ7312544.1"/>
    <property type="molecule type" value="Genomic_DNA"/>
</dbReference>
<name>A0AAD6Z947_9AGAR</name>
<evidence type="ECO:0000313" key="1">
    <source>
        <dbReference type="EMBL" id="KAJ7312544.1"/>
    </source>
</evidence>
<proteinExistence type="predicted"/>
<evidence type="ECO:0000313" key="2">
    <source>
        <dbReference type="Proteomes" id="UP001218218"/>
    </source>
</evidence>
<dbReference type="AlphaFoldDB" id="A0AAD6Z947"/>
<accession>A0AAD6Z947</accession>
<gene>
    <name evidence="1" type="ORF">DFH08DRAFT_1087551</name>
</gene>
<protein>
    <submittedName>
        <fullName evidence="1">Uncharacterized protein</fullName>
    </submittedName>
</protein>
<sequence>MVAWMKESEDSPLDGGNAGFVWNKFPELDVNTWEYDKFEDPTEAHSLPLIIPLAAVQCQISHGTLDHTDPPMWITTTMNRYPTSLHGIGLGDMVDQEIL</sequence>
<comment type="caution">
    <text evidence="1">The sequence shown here is derived from an EMBL/GenBank/DDBJ whole genome shotgun (WGS) entry which is preliminary data.</text>
</comment>
<dbReference type="Proteomes" id="UP001218218">
    <property type="component" value="Unassembled WGS sequence"/>
</dbReference>